<comment type="caution">
    <text evidence="6">The sequence shown here is derived from an EMBL/GenBank/DDBJ whole genome shotgun (WGS) entry which is preliminary data.</text>
</comment>
<evidence type="ECO:0000313" key="6">
    <source>
        <dbReference type="EMBL" id="RZS36493.1"/>
    </source>
</evidence>
<dbReference type="GO" id="GO:0003700">
    <property type="term" value="F:DNA-binding transcription factor activity"/>
    <property type="evidence" value="ECO:0007669"/>
    <property type="project" value="TreeGrafter"/>
</dbReference>
<gene>
    <name evidence="6" type="ORF">EV193_107174</name>
</gene>
<keyword evidence="1" id="KW-0805">Transcription regulation</keyword>
<dbReference type="PANTHER" id="PTHR30055">
    <property type="entry name" value="HTH-TYPE TRANSCRIPTIONAL REGULATOR RUTR"/>
    <property type="match status" value="1"/>
</dbReference>
<feature type="DNA-binding region" description="H-T-H motif" evidence="4">
    <location>
        <begin position="37"/>
        <end position="56"/>
    </location>
</feature>
<dbReference type="InterPro" id="IPR009057">
    <property type="entry name" value="Homeodomain-like_sf"/>
</dbReference>
<dbReference type="InterPro" id="IPR001647">
    <property type="entry name" value="HTH_TetR"/>
</dbReference>
<feature type="domain" description="HTH tetR-type" evidence="5">
    <location>
        <begin position="15"/>
        <end position="74"/>
    </location>
</feature>
<evidence type="ECO:0000256" key="2">
    <source>
        <dbReference type="ARBA" id="ARBA00023125"/>
    </source>
</evidence>
<dbReference type="GO" id="GO:0000976">
    <property type="term" value="F:transcription cis-regulatory region binding"/>
    <property type="evidence" value="ECO:0007669"/>
    <property type="project" value="TreeGrafter"/>
</dbReference>
<accession>A0A4V2ES65</accession>
<dbReference type="EMBL" id="SGWQ01000007">
    <property type="protein sequence ID" value="RZS36493.1"/>
    <property type="molecule type" value="Genomic_DNA"/>
</dbReference>
<dbReference type="Proteomes" id="UP000294257">
    <property type="component" value="Unassembled WGS sequence"/>
</dbReference>
<keyword evidence="2 4" id="KW-0238">DNA-binding</keyword>
<evidence type="ECO:0000259" key="5">
    <source>
        <dbReference type="PROSITE" id="PS50977"/>
    </source>
</evidence>
<dbReference type="Gene3D" id="1.10.357.10">
    <property type="entry name" value="Tetracycline Repressor, domain 2"/>
    <property type="match status" value="1"/>
</dbReference>
<dbReference type="Pfam" id="PF00440">
    <property type="entry name" value="TetR_N"/>
    <property type="match status" value="1"/>
</dbReference>
<protein>
    <submittedName>
        <fullName evidence="6">TetR family transcriptional regulator</fullName>
    </submittedName>
</protein>
<dbReference type="SUPFAM" id="SSF48498">
    <property type="entry name" value="Tetracyclin repressor-like, C-terminal domain"/>
    <property type="match status" value="1"/>
</dbReference>
<evidence type="ECO:0000256" key="1">
    <source>
        <dbReference type="ARBA" id="ARBA00023015"/>
    </source>
</evidence>
<dbReference type="Pfam" id="PF21597">
    <property type="entry name" value="TetR_C_43"/>
    <property type="match status" value="1"/>
</dbReference>
<dbReference type="PROSITE" id="PS50977">
    <property type="entry name" value="HTH_TETR_2"/>
    <property type="match status" value="1"/>
</dbReference>
<proteinExistence type="predicted"/>
<sequence>MTETGGERPLRADARRNREQILAAARDAFVELGPAAPLEEIARRAGTGIATLYRRFPDRAALIRSVVLDAFERTVAVIDEALTEEKDPFGALVHYMHGVLDVRIAAVIPSLLGEIPFDDEELEALSRAAVSPIEKLIAEAHEAGTLRADVTFGDVGMMIVRLSRPLPGSFPRELNDQLAHRHLDLLVHGLRGDSASKPDLHGPAITMADLREMRPELPE</sequence>
<keyword evidence="3" id="KW-0804">Transcription</keyword>
<evidence type="ECO:0000256" key="4">
    <source>
        <dbReference type="PROSITE-ProRule" id="PRU00335"/>
    </source>
</evidence>
<reference evidence="6 7" key="1">
    <citation type="submission" date="2019-02" db="EMBL/GenBank/DDBJ databases">
        <title>Genomic Encyclopedia of Type Strains, Phase IV (KMG-IV): sequencing the most valuable type-strain genomes for metagenomic binning, comparative biology and taxonomic classification.</title>
        <authorList>
            <person name="Goeker M."/>
        </authorList>
    </citation>
    <scope>NUCLEOTIDE SEQUENCE [LARGE SCALE GENOMIC DNA]</scope>
    <source>
        <strain evidence="6 7">DSM 101727</strain>
    </source>
</reference>
<evidence type="ECO:0000313" key="7">
    <source>
        <dbReference type="Proteomes" id="UP000294257"/>
    </source>
</evidence>
<dbReference type="AlphaFoldDB" id="A0A4V2ES65"/>
<dbReference type="InterPro" id="IPR050109">
    <property type="entry name" value="HTH-type_TetR-like_transc_reg"/>
</dbReference>
<dbReference type="PANTHER" id="PTHR30055:SF234">
    <property type="entry name" value="HTH-TYPE TRANSCRIPTIONAL REGULATOR BETI"/>
    <property type="match status" value="1"/>
</dbReference>
<dbReference type="SUPFAM" id="SSF46689">
    <property type="entry name" value="Homeodomain-like"/>
    <property type="match status" value="1"/>
</dbReference>
<keyword evidence="7" id="KW-1185">Reference proteome</keyword>
<name>A0A4V2ES65_9PSEU</name>
<dbReference type="InterPro" id="IPR036271">
    <property type="entry name" value="Tet_transcr_reg_TetR-rel_C_sf"/>
</dbReference>
<dbReference type="PRINTS" id="PR00455">
    <property type="entry name" value="HTHTETR"/>
</dbReference>
<dbReference type="RefSeq" id="WP_207222734.1">
    <property type="nucleotide sequence ID" value="NZ_SGWQ01000007.1"/>
</dbReference>
<organism evidence="6 7">
    <name type="scientific">Herbihabitans rhizosphaerae</name>
    <dbReference type="NCBI Taxonomy" id="1872711"/>
    <lineage>
        <taxon>Bacteria</taxon>
        <taxon>Bacillati</taxon>
        <taxon>Actinomycetota</taxon>
        <taxon>Actinomycetes</taxon>
        <taxon>Pseudonocardiales</taxon>
        <taxon>Pseudonocardiaceae</taxon>
        <taxon>Herbihabitans</taxon>
    </lineage>
</organism>
<evidence type="ECO:0000256" key="3">
    <source>
        <dbReference type="ARBA" id="ARBA00023163"/>
    </source>
</evidence>
<dbReference type="InterPro" id="IPR049445">
    <property type="entry name" value="TetR_SbtR-like_C"/>
</dbReference>